<dbReference type="GO" id="GO:0009507">
    <property type="term" value="C:chloroplast"/>
    <property type="evidence" value="ECO:0007669"/>
    <property type="project" value="TreeGrafter"/>
</dbReference>
<dbReference type="Pfam" id="PF11523">
    <property type="entry name" value="DUF3223"/>
    <property type="match status" value="1"/>
</dbReference>
<reference evidence="2" key="1">
    <citation type="submission" date="2013-01" db="EMBL/GenBank/DDBJ databases">
        <title>Draft Genome Sequence of a Mulberry Tree, Morus notabilis C.K. Schneid.</title>
        <authorList>
            <person name="He N."/>
            <person name="Zhao S."/>
        </authorList>
    </citation>
    <scope>NUCLEOTIDE SEQUENCE</scope>
</reference>
<dbReference type="InterPro" id="IPR044673">
    <property type="entry name" value="DCL-like"/>
</dbReference>
<evidence type="ECO:0000313" key="2">
    <source>
        <dbReference type="Proteomes" id="UP000030645"/>
    </source>
</evidence>
<dbReference type="PANTHER" id="PTHR33415:SF15">
    <property type="entry name" value="PROTEIN DCL HOMOLOG, CHLOROPLASTIC"/>
    <property type="match status" value="1"/>
</dbReference>
<dbReference type="EMBL" id="KE344179">
    <property type="protein sequence ID" value="EXB54405.1"/>
    <property type="molecule type" value="Genomic_DNA"/>
</dbReference>
<gene>
    <name evidence="1" type="ORF">L484_011068</name>
</gene>
<name>W9QU15_9ROSA</name>
<dbReference type="Gene3D" id="3.10.450.40">
    <property type="match status" value="1"/>
</dbReference>
<dbReference type="Proteomes" id="UP000030645">
    <property type="component" value="Unassembled WGS sequence"/>
</dbReference>
<evidence type="ECO:0008006" key="3">
    <source>
        <dbReference type="Google" id="ProtNLM"/>
    </source>
</evidence>
<dbReference type="eggNOG" id="ENOG502RXJ7">
    <property type="taxonomic scope" value="Eukaryota"/>
</dbReference>
<organism evidence="1 2">
    <name type="scientific">Morus notabilis</name>
    <dbReference type="NCBI Taxonomy" id="981085"/>
    <lineage>
        <taxon>Eukaryota</taxon>
        <taxon>Viridiplantae</taxon>
        <taxon>Streptophyta</taxon>
        <taxon>Embryophyta</taxon>
        <taxon>Tracheophyta</taxon>
        <taxon>Spermatophyta</taxon>
        <taxon>Magnoliopsida</taxon>
        <taxon>eudicotyledons</taxon>
        <taxon>Gunneridae</taxon>
        <taxon>Pentapetalae</taxon>
        <taxon>rosids</taxon>
        <taxon>fabids</taxon>
        <taxon>Rosales</taxon>
        <taxon>Moraceae</taxon>
        <taxon>Moreae</taxon>
        <taxon>Morus</taxon>
    </lineage>
</organism>
<dbReference type="GO" id="GO:1901259">
    <property type="term" value="P:chloroplast rRNA processing"/>
    <property type="evidence" value="ECO:0007669"/>
    <property type="project" value="TreeGrafter"/>
</dbReference>
<dbReference type="AlphaFoldDB" id="W9QU15"/>
<keyword evidence="2" id="KW-1185">Reference proteome</keyword>
<sequence length="210" mass="24018">MATSVSRSATAPSLHHLFRSRNAAASFRAPVVWVLKTASLEGGSSVSGGQDDELYRAPSLLRKPVVINGDTAVSDEKDRSEPDEQWEDWEDRILEETVPLVGFVRTVLHSGKYKVGDRLRPEHQNIILERLLPYHPEYEAKIGCGVESITVGYHSEFKGTRCLFIVRKDGQLVDFSYWKCMKGLIRKKYPLFADAFILRHFRQRRRNTKN</sequence>
<dbReference type="PANTHER" id="PTHR33415">
    <property type="entry name" value="PROTEIN EMBRYO DEFECTIVE 514"/>
    <property type="match status" value="1"/>
</dbReference>
<dbReference type="STRING" id="981085.W9QU15"/>
<dbReference type="OrthoDB" id="409625at2759"/>
<dbReference type="GO" id="GO:0009658">
    <property type="term" value="P:chloroplast organization"/>
    <property type="evidence" value="ECO:0007669"/>
    <property type="project" value="TreeGrafter"/>
</dbReference>
<dbReference type="KEGG" id="mnt:21394341"/>
<evidence type="ECO:0000313" key="1">
    <source>
        <dbReference type="EMBL" id="EXB54405.1"/>
    </source>
</evidence>
<proteinExistence type="predicted"/>
<accession>W9QU15</accession>
<protein>
    <recommendedName>
        <fullName evidence="3">Protein DCL</fullName>
    </recommendedName>
</protein>